<keyword evidence="1" id="KW-0175">Coiled coil</keyword>
<reference evidence="3 4" key="1">
    <citation type="submission" date="2017-01" db="EMBL/GenBank/DDBJ databases">
        <title>Draft sequence of Acidihalobacter ferrooxidans strain DSM 14175 (strain V8).</title>
        <authorList>
            <person name="Khaleque H.N."/>
            <person name="Ramsay J.P."/>
            <person name="Murphy R.J.T."/>
            <person name="Kaksonen A.H."/>
            <person name="Boxall N.J."/>
            <person name="Watkin E.L.J."/>
        </authorList>
    </citation>
    <scope>NUCLEOTIDE SEQUENCE [LARGE SCALE GENOMIC DNA]</scope>
    <source>
        <strain evidence="3 4">V8</strain>
    </source>
</reference>
<dbReference type="InterPro" id="IPR043604">
    <property type="entry name" value="DUF883_N"/>
</dbReference>
<evidence type="ECO:0000259" key="2">
    <source>
        <dbReference type="Pfam" id="PF05957"/>
    </source>
</evidence>
<evidence type="ECO:0000313" key="4">
    <source>
        <dbReference type="Proteomes" id="UP000243807"/>
    </source>
</evidence>
<dbReference type="RefSeq" id="WP_076836113.1">
    <property type="nucleotide sequence ID" value="NZ_CP019434.1"/>
</dbReference>
<dbReference type="GO" id="GO:0043022">
    <property type="term" value="F:ribosome binding"/>
    <property type="evidence" value="ECO:0007669"/>
    <property type="project" value="InterPro"/>
</dbReference>
<dbReference type="OrthoDB" id="8548296at2"/>
<evidence type="ECO:0000256" key="1">
    <source>
        <dbReference type="SAM" id="Coils"/>
    </source>
</evidence>
<dbReference type="AlphaFoldDB" id="A0A1P8UF59"/>
<proteinExistence type="predicted"/>
<dbReference type="Proteomes" id="UP000243807">
    <property type="component" value="Chromosome"/>
</dbReference>
<dbReference type="EMBL" id="CP019434">
    <property type="protein sequence ID" value="APZ42482.1"/>
    <property type="molecule type" value="Genomic_DNA"/>
</dbReference>
<protein>
    <recommendedName>
        <fullName evidence="2">DUF883 domain-containing protein</fullName>
    </recommendedName>
</protein>
<dbReference type="Pfam" id="PF05957">
    <property type="entry name" value="DUF883"/>
    <property type="match status" value="1"/>
</dbReference>
<name>A0A1P8UF59_9GAMM</name>
<feature type="coiled-coil region" evidence="1">
    <location>
        <begin position="9"/>
        <end position="55"/>
    </location>
</feature>
<dbReference type="PANTHER" id="PTHR35893">
    <property type="entry name" value="INNER MEMBRANE PROTEIN-RELATED"/>
    <property type="match status" value="1"/>
</dbReference>
<keyword evidence="4" id="KW-1185">Reference proteome</keyword>
<dbReference type="STRING" id="1765967.BW247_04755"/>
<organism evidence="3 4">
    <name type="scientific">Acidihalobacter ferrooxydans</name>
    <dbReference type="NCBI Taxonomy" id="1765967"/>
    <lineage>
        <taxon>Bacteria</taxon>
        <taxon>Pseudomonadati</taxon>
        <taxon>Pseudomonadota</taxon>
        <taxon>Gammaproteobacteria</taxon>
        <taxon>Chromatiales</taxon>
        <taxon>Ectothiorhodospiraceae</taxon>
        <taxon>Acidihalobacter</taxon>
    </lineage>
</organism>
<dbReference type="Gene3D" id="1.20.120.20">
    <property type="entry name" value="Apolipoprotein"/>
    <property type="match status" value="1"/>
</dbReference>
<accession>A0A1P8UF59</accession>
<feature type="domain" description="DUF883" evidence="2">
    <location>
        <begin position="10"/>
        <end position="58"/>
    </location>
</feature>
<dbReference type="InterPro" id="IPR010279">
    <property type="entry name" value="YqjD/ElaB"/>
</dbReference>
<sequence>MSDTPKDDLEALRADFDKLREDMGKLTDSLKDMGAEQAHEARGNLNDRLDAAREKLRAGVGSAGQRGHDYYEQVESSVGERPLISLAAAFGAGFVIAKLLDLGGRR</sequence>
<dbReference type="PANTHER" id="PTHR35893:SF3">
    <property type="entry name" value="INNER MEMBRANE PROTEIN"/>
    <property type="match status" value="1"/>
</dbReference>
<gene>
    <name evidence="3" type="ORF">BW247_04755</name>
</gene>
<dbReference type="KEGG" id="afy:BW247_04755"/>
<evidence type="ECO:0000313" key="3">
    <source>
        <dbReference type="EMBL" id="APZ42482.1"/>
    </source>
</evidence>